<evidence type="ECO:0000259" key="3">
    <source>
        <dbReference type="Pfam" id="PF00534"/>
    </source>
</evidence>
<evidence type="ECO:0000313" key="5">
    <source>
        <dbReference type="EMBL" id="ADU91937.1"/>
    </source>
</evidence>
<sequence>MSHNRYYDQEGLWKRDLTSQEIERIEIVKKFIPSDVKTILDAGCGNGAISNYLNGYDITGMDRSPEALKYVTNKTVEGSLDSIPFEDNAFDLIICADVLEHLSEEVFEKTIKEFKRVSKKYILIISPNAEDLTANQSKCYSCDTVFHMNWHIRSLNLRDTISNFRDDFAPIYFSFFGEKWSSEPELKYKQARTSGRGYKHWENAVCPLCGTSQFSLIEDNKDIDEETNPYLNGFYNLSTEFILLLSTIEHKKTLCDFDSLEDRAILTKNNYEDIYYVNRQCILTEKNIFLKNNTEHYPQFSYILNNSDSAEKNRLVFCLPYKTNLRKLYINYLDNIEAELSINVYDLKNSFINIGSISLSNSLNLGTASFELPEVTPPNEGYLFEVISSSESINFKTSLKEIFSDKHFGKLNLNPIERRNFLGIDYTHYEPLGLNLSDGQFLLLEKEDCIFDKSNKCFFLNLDNTFEFFNGKSSQSQGHVPFLNDKLTREFQEDRFNEFKNFSNLLLDSIETKVEEYQANRDVQFNEFKSFSNSLLDSLDSKVEEFQDNREVKLNEFKTLSSSLLDSIEIKVEEFHENQEGQLYELRNLSDSLLNSLEIKVEALHENLFGEVYKSSHDYFKLVHESFNELQNQHLNELKQFEDKYTELKEEIFSEDQKLTAFEKHLFDKVDQEIYQIKAGLYNVSNSHERLVKALRNPFTHFMRRFKPNRKAQKSINLPTINGDTKELISLHSQPSLKHLVVITPDVHVDRRTVQMCQSLIDNKNIRCTIIAALQDEDNFVTDRLKVKRVDPVKSDKYILKPDDWRDGSYLNLEDFYWLHPHYLNAALLEDADYIMCCDLPLLPAAVYVSKIKGIPLIYDAHELYPEQSMFSEETRNFYSQVEAHFIKFPNLTITVNESIAEEMSARYGIQKPKVILNALNPPANFDIDVSYNHFRDALPIKPNQKIVLFQGGFSQNRNLELLVKSANHIPLEDVVLVLMGFGEYGEKLMSLAKNEGTLNKTVFFYPAVDQSVLLEYSASADVGIIPYPHTDLNSYYCTPNKLFEFIQAGIPIIANDSPELNRFIVNQKIGITRPINDEVDIANLITEFFKSGYDYSENLKVARTKFNWNEEESKFTSFINGIIL</sequence>
<organism evidence="5 6">
    <name type="scientific">Taylorella equigenitalis (strain MCE9)</name>
    <dbReference type="NCBI Taxonomy" id="937774"/>
    <lineage>
        <taxon>Bacteria</taxon>
        <taxon>Pseudomonadati</taxon>
        <taxon>Pseudomonadota</taxon>
        <taxon>Betaproteobacteria</taxon>
        <taxon>Burkholderiales</taxon>
        <taxon>Alcaligenaceae</taxon>
        <taxon>Taylorella</taxon>
    </lineage>
</organism>
<feature type="coiled-coil region" evidence="2">
    <location>
        <begin position="507"/>
        <end position="556"/>
    </location>
</feature>
<dbReference type="SUPFAM" id="SSF53335">
    <property type="entry name" value="S-adenosyl-L-methionine-dependent methyltransferases"/>
    <property type="match status" value="1"/>
</dbReference>
<evidence type="ECO:0000256" key="1">
    <source>
        <dbReference type="ARBA" id="ARBA00022679"/>
    </source>
</evidence>
<feature type="domain" description="Glycosyl transferase family 1" evidence="3">
    <location>
        <begin position="935"/>
        <end position="1099"/>
    </location>
</feature>
<evidence type="ECO:0000259" key="4">
    <source>
        <dbReference type="Pfam" id="PF08241"/>
    </source>
</evidence>
<evidence type="ECO:0000256" key="2">
    <source>
        <dbReference type="SAM" id="Coils"/>
    </source>
</evidence>
<dbReference type="Pfam" id="PF08241">
    <property type="entry name" value="Methyltransf_11"/>
    <property type="match status" value="1"/>
</dbReference>
<feature type="coiled-coil region" evidence="2">
    <location>
        <begin position="631"/>
        <end position="658"/>
    </location>
</feature>
<keyword evidence="1" id="KW-0808">Transferase</keyword>
<dbReference type="InterPro" id="IPR013216">
    <property type="entry name" value="Methyltransf_11"/>
</dbReference>
<dbReference type="AlphaFoldDB" id="A0A654KHK8"/>
<dbReference type="Proteomes" id="UP000007472">
    <property type="component" value="Chromosome"/>
</dbReference>
<proteinExistence type="predicted"/>
<dbReference type="GO" id="GO:0008757">
    <property type="term" value="F:S-adenosylmethionine-dependent methyltransferase activity"/>
    <property type="evidence" value="ECO:0007669"/>
    <property type="project" value="InterPro"/>
</dbReference>
<evidence type="ECO:0008006" key="7">
    <source>
        <dbReference type="Google" id="ProtNLM"/>
    </source>
</evidence>
<dbReference type="KEGG" id="teq:TEQUI_1012"/>
<dbReference type="GO" id="GO:0009103">
    <property type="term" value="P:lipopolysaccharide biosynthetic process"/>
    <property type="evidence" value="ECO:0007669"/>
    <property type="project" value="TreeGrafter"/>
</dbReference>
<reference evidence="5 6" key="1">
    <citation type="journal article" date="2011" name="J. Bacteriol.">
        <title>Genome sequence of Taylorella equigenitalis MCE9, the causative agent of contagious equine metritis.</title>
        <authorList>
            <person name="Hebert L."/>
            <person name="Moumen B."/>
            <person name="Duquesne F."/>
            <person name="Breuil M.F."/>
            <person name="Laugier C."/>
            <person name="Batto J.M."/>
            <person name="Renault P."/>
            <person name="Petry S."/>
        </authorList>
    </citation>
    <scope>NUCLEOTIDE SEQUENCE [LARGE SCALE GENOMIC DNA]</scope>
    <source>
        <strain evidence="5 6">MCE9</strain>
    </source>
</reference>
<dbReference type="EMBL" id="CP002456">
    <property type="protein sequence ID" value="ADU91937.1"/>
    <property type="molecule type" value="Genomic_DNA"/>
</dbReference>
<dbReference type="GO" id="GO:0016757">
    <property type="term" value="F:glycosyltransferase activity"/>
    <property type="evidence" value="ECO:0007669"/>
    <property type="project" value="InterPro"/>
</dbReference>
<dbReference type="Gene3D" id="3.40.50.150">
    <property type="entry name" value="Vaccinia Virus protein VP39"/>
    <property type="match status" value="1"/>
</dbReference>
<dbReference type="CDD" id="cd02440">
    <property type="entry name" value="AdoMet_MTases"/>
    <property type="match status" value="1"/>
</dbReference>
<evidence type="ECO:0000313" key="6">
    <source>
        <dbReference type="Proteomes" id="UP000007472"/>
    </source>
</evidence>
<feature type="domain" description="Methyltransferase type 11" evidence="4">
    <location>
        <begin position="40"/>
        <end position="120"/>
    </location>
</feature>
<accession>A0A654KHK8</accession>
<dbReference type="Gene3D" id="3.40.50.2000">
    <property type="entry name" value="Glycogen Phosphorylase B"/>
    <property type="match status" value="2"/>
</dbReference>
<dbReference type="PANTHER" id="PTHR46401:SF2">
    <property type="entry name" value="GLYCOSYLTRANSFERASE WBBK-RELATED"/>
    <property type="match status" value="1"/>
</dbReference>
<protein>
    <recommendedName>
        <fullName evidence="7">Glycosyltransferase</fullName>
    </recommendedName>
</protein>
<keyword evidence="2" id="KW-0175">Coiled coil</keyword>
<dbReference type="SUPFAM" id="SSF53756">
    <property type="entry name" value="UDP-Glycosyltransferase/glycogen phosphorylase"/>
    <property type="match status" value="1"/>
</dbReference>
<gene>
    <name evidence="5" type="ordered locus">TEQUI_1012</name>
</gene>
<dbReference type="PANTHER" id="PTHR46401">
    <property type="entry name" value="GLYCOSYLTRANSFERASE WBBK-RELATED"/>
    <property type="match status" value="1"/>
</dbReference>
<dbReference type="Pfam" id="PF00534">
    <property type="entry name" value="Glycos_transf_1"/>
    <property type="match status" value="1"/>
</dbReference>
<dbReference type="InterPro" id="IPR029063">
    <property type="entry name" value="SAM-dependent_MTases_sf"/>
</dbReference>
<dbReference type="InterPro" id="IPR001296">
    <property type="entry name" value="Glyco_trans_1"/>
</dbReference>
<name>A0A654KHK8_TAYEM</name>